<sequence>MQLSDKHLAYWRRTRLLTIALLVAWTVVTFGGAYYAIALNEFELFGFPLGFYLFAQGALLFYLLIAGIYVLVMNRLDRAFGVAERR</sequence>
<dbReference type="Proteomes" id="UP000308430">
    <property type="component" value="Unassembled WGS sequence"/>
</dbReference>
<comment type="caution">
    <text evidence="3">The sequence shown here is derived from an EMBL/GenBank/DDBJ whole genome shotgun (WGS) entry which is preliminary data.</text>
</comment>
<dbReference type="AlphaFoldDB" id="A0A4S4ARH8"/>
<keyword evidence="1" id="KW-0472">Membrane</keyword>
<proteinExistence type="predicted"/>
<dbReference type="RefSeq" id="WP_136349812.1">
    <property type="nucleotide sequence ID" value="NZ_SSOC01000007.1"/>
</dbReference>
<feature type="transmembrane region" description="Helical" evidence="1">
    <location>
        <begin position="16"/>
        <end position="37"/>
    </location>
</feature>
<protein>
    <submittedName>
        <fullName evidence="3">DUF4212 domain-containing protein</fullName>
    </submittedName>
</protein>
<evidence type="ECO:0000259" key="2">
    <source>
        <dbReference type="Pfam" id="PF13937"/>
    </source>
</evidence>
<accession>A0A4S4ARH8</accession>
<dbReference type="Pfam" id="PF13937">
    <property type="entry name" value="DUF4212"/>
    <property type="match status" value="1"/>
</dbReference>
<dbReference type="OrthoDB" id="9797746at2"/>
<reference evidence="3 4" key="1">
    <citation type="submission" date="2019-04" db="EMBL/GenBank/DDBJ databases">
        <title>Azoarcus nasutitermitis sp. nov. isolated from termite nest.</title>
        <authorList>
            <person name="Lin S.-Y."/>
            <person name="Hameed A."/>
            <person name="Hsu Y.-H."/>
            <person name="Young C.-C."/>
        </authorList>
    </citation>
    <scope>NUCLEOTIDE SEQUENCE [LARGE SCALE GENOMIC DNA]</scope>
    <source>
        <strain evidence="3 4">CC-YHH838</strain>
    </source>
</reference>
<dbReference type="InterPro" id="IPR019886">
    <property type="entry name" value="Na_symporter_ssu"/>
</dbReference>
<feature type="domain" description="Sodium symporter small subunit" evidence="2">
    <location>
        <begin position="9"/>
        <end position="82"/>
    </location>
</feature>
<evidence type="ECO:0000313" key="3">
    <source>
        <dbReference type="EMBL" id="THF62390.1"/>
    </source>
</evidence>
<keyword evidence="1" id="KW-1133">Transmembrane helix</keyword>
<dbReference type="EMBL" id="SSOC01000007">
    <property type="protein sequence ID" value="THF62390.1"/>
    <property type="molecule type" value="Genomic_DNA"/>
</dbReference>
<keyword evidence="4" id="KW-1185">Reference proteome</keyword>
<gene>
    <name evidence="3" type="ORF">E6C76_18930</name>
</gene>
<name>A0A4S4ARH8_9RHOO</name>
<evidence type="ECO:0000256" key="1">
    <source>
        <dbReference type="SAM" id="Phobius"/>
    </source>
</evidence>
<evidence type="ECO:0000313" key="4">
    <source>
        <dbReference type="Proteomes" id="UP000308430"/>
    </source>
</evidence>
<feature type="transmembrane region" description="Helical" evidence="1">
    <location>
        <begin position="49"/>
        <end position="72"/>
    </location>
</feature>
<dbReference type="NCBIfam" id="TIGR03647">
    <property type="entry name" value="Na_symport_sm"/>
    <property type="match status" value="1"/>
</dbReference>
<keyword evidence="1" id="KW-0812">Transmembrane</keyword>
<organism evidence="3 4">
    <name type="scientific">Pseudothauera nasutitermitis</name>
    <dbReference type="NCBI Taxonomy" id="2565930"/>
    <lineage>
        <taxon>Bacteria</taxon>
        <taxon>Pseudomonadati</taxon>
        <taxon>Pseudomonadota</taxon>
        <taxon>Betaproteobacteria</taxon>
        <taxon>Rhodocyclales</taxon>
        <taxon>Zoogloeaceae</taxon>
        <taxon>Pseudothauera</taxon>
    </lineage>
</organism>